<dbReference type="InterPro" id="IPR009292">
    <property type="entry name" value="RRP36"/>
</dbReference>
<keyword evidence="12" id="KW-1185">Reference proteome</keyword>
<feature type="compositionally biased region" description="Basic residues" evidence="11">
    <location>
        <begin position="290"/>
        <end position="302"/>
    </location>
</feature>
<keyword evidence="4 10" id="KW-0690">Ribosome biogenesis</keyword>
<evidence type="ECO:0000256" key="5">
    <source>
        <dbReference type="ARBA" id="ARBA00022552"/>
    </source>
</evidence>
<reference evidence="13" key="1">
    <citation type="submission" date="2020-01" db="EMBL/GenBank/DDBJ databases">
        <authorList>
            <consortium name="DOE Joint Genome Institute"/>
            <person name="Haridas S."/>
            <person name="Albert R."/>
            <person name="Binder M."/>
            <person name="Bloem J."/>
            <person name="Labutti K."/>
            <person name="Salamov A."/>
            <person name="Andreopoulos B."/>
            <person name="Baker S.E."/>
            <person name="Barry K."/>
            <person name="Bills G."/>
            <person name="Bluhm B.H."/>
            <person name="Cannon C."/>
            <person name="Castanera R."/>
            <person name="Culley D.E."/>
            <person name="Daum C."/>
            <person name="Ezra D."/>
            <person name="Gonzalez J.B."/>
            <person name="Henrissat B."/>
            <person name="Kuo A."/>
            <person name="Liang C."/>
            <person name="Lipzen A."/>
            <person name="Lutzoni F."/>
            <person name="Magnuson J."/>
            <person name="Mondo S."/>
            <person name="Nolan M."/>
            <person name="Ohm R."/>
            <person name="Pangilinan J."/>
            <person name="Park H.-J."/>
            <person name="Ramirez L."/>
            <person name="Alfaro M."/>
            <person name="Sun H."/>
            <person name="Tritt A."/>
            <person name="Yoshinaga Y."/>
            <person name="Zwiers L.-H."/>
            <person name="Turgeon B.G."/>
            <person name="Goodwin S.B."/>
            <person name="Spatafora J.W."/>
            <person name="Crous P.W."/>
            <person name="Grigoriev I.V."/>
        </authorList>
    </citation>
    <scope>NUCLEOTIDE SEQUENCE</scope>
    <source>
        <strain evidence="13">CBS 342.82</strain>
    </source>
</reference>
<dbReference type="Proteomes" id="UP000504637">
    <property type="component" value="Unplaced"/>
</dbReference>
<feature type="compositionally biased region" description="Basic and acidic residues" evidence="11">
    <location>
        <begin position="91"/>
        <end position="103"/>
    </location>
</feature>
<evidence type="ECO:0000256" key="2">
    <source>
        <dbReference type="ARBA" id="ARBA00009418"/>
    </source>
</evidence>
<dbReference type="GO" id="GO:0005730">
    <property type="term" value="C:nucleolus"/>
    <property type="evidence" value="ECO:0007669"/>
    <property type="project" value="UniProtKB-SubCell"/>
</dbReference>
<feature type="compositionally biased region" description="Basic and acidic residues" evidence="11">
    <location>
        <begin position="152"/>
        <end position="161"/>
    </location>
</feature>
<comment type="similarity">
    <text evidence="2 10">Belongs to the RRP36 family.</text>
</comment>
<dbReference type="Pfam" id="PF06102">
    <property type="entry name" value="RRP36"/>
    <property type="match status" value="1"/>
</dbReference>
<feature type="region of interest" description="Disordered" evidence="11">
    <location>
        <begin position="38"/>
        <end position="177"/>
    </location>
</feature>
<evidence type="ECO:0000256" key="8">
    <source>
        <dbReference type="ARBA" id="ARBA00023274"/>
    </source>
</evidence>
<feature type="region of interest" description="Disordered" evidence="11">
    <location>
        <begin position="270"/>
        <end position="302"/>
    </location>
</feature>
<feature type="compositionally biased region" description="Acidic residues" evidence="11">
    <location>
        <begin position="104"/>
        <end position="121"/>
    </location>
</feature>
<keyword evidence="6" id="KW-0175">Coiled coil</keyword>
<dbReference type="GO" id="GO:0030686">
    <property type="term" value="C:90S preribosome"/>
    <property type="evidence" value="ECO:0007669"/>
    <property type="project" value="TreeGrafter"/>
</dbReference>
<proteinExistence type="inferred from homology"/>
<evidence type="ECO:0000256" key="3">
    <source>
        <dbReference type="ARBA" id="ARBA00011167"/>
    </source>
</evidence>
<comment type="subunit">
    <text evidence="3 10">Associates with 90S and pre-40S pre-ribosomal particles.</text>
</comment>
<reference evidence="13" key="3">
    <citation type="submission" date="2025-08" db="UniProtKB">
        <authorList>
            <consortium name="RefSeq"/>
        </authorList>
    </citation>
    <scope>IDENTIFICATION</scope>
    <source>
        <strain evidence="13">CBS 342.82</strain>
    </source>
</reference>
<dbReference type="AlphaFoldDB" id="A0A6J3MHH8"/>
<evidence type="ECO:0000313" key="12">
    <source>
        <dbReference type="Proteomes" id="UP000504637"/>
    </source>
</evidence>
<evidence type="ECO:0000256" key="10">
    <source>
        <dbReference type="RuleBase" id="RU368027"/>
    </source>
</evidence>
<dbReference type="OrthoDB" id="448446at2759"/>
<dbReference type="PANTHER" id="PTHR21738">
    <property type="entry name" value="RIBOSOMAL RNA PROCESSING PROTEIN 36 HOMOLOG"/>
    <property type="match status" value="1"/>
</dbReference>
<dbReference type="PANTHER" id="PTHR21738:SF0">
    <property type="entry name" value="RIBOSOMAL RNA PROCESSING PROTEIN 36 HOMOLOG"/>
    <property type="match status" value="1"/>
</dbReference>
<feature type="compositionally biased region" description="Basic and acidic residues" evidence="11">
    <location>
        <begin position="270"/>
        <end position="289"/>
    </location>
</feature>
<comment type="subcellular location">
    <subcellularLocation>
        <location evidence="1 10">Nucleus</location>
        <location evidence="1 10">Nucleolus</location>
    </subcellularLocation>
</comment>
<evidence type="ECO:0000313" key="13">
    <source>
        <dbReference type="RefSeq" id="XP_033464431.1"/>
    </source>
</evidence>
<sequence>MAIDGCNSPETNVGFPEEYSGLVGDQITNVSFGILKQAQDALSRKRKRGSDQTQDQDQKLEALRQRLRQIKESKSLPSSSAKDLGGASAKLETRSRRIEGKDGVEEDTGSDSDSAPSEEGDDISRSRTSKHAPAAQSSKHQVSRRRNVIDVPQRRYRDPRFDAIQQQRSAHTGDSEKAYGFLREYQKAEIEELQAAAKKSRNEEDAARLRRTAGSMRNQIMAREAKERTQAVIRQHRKEERLKVEQGKTPYYLKDKEIKERALVEKYKGLKSKERERLMERRQRKEGQKEKKRMPNARRMVG</sequence>
<evidence type="ECO:0000256" key="11">
    <source>
        <dbReference type="SAM" id="MobiDB-lite"/>
    </source>
</evidence>
<dbReference type="GO" id="GO:0000462">
    <property type="term" value="P:maturation of SSU-rRNA from tricistronic rRNA transcript (SSU-rRNA, 5.8S rRNA, LSU-rRNA)"/>
    <property type="evidence" value="ECO:0007669"/>
    <property type="project" value="TreeGrafter"/>
</dbReference>
<comment type="function">
    <text evidence="9 10">Component of the 90S pre-ribosome involved in the maturation of rRNAs. Required for early cleavages of the pre-RNAs in the 40S ribosomal subunit maturation pathway.</text>
</comment>
<keyword evidence="5 10" id="KW-0698">rRNA processing</keyword>
<evidence type="ECO:0000256" key="4">
    <source>
        <dbReference type="ARBA" id="ARBA00022517"/>
    </source>
</evidence>
<gene>
    <name evidence="13" type="ORF">K489DRAFT_385998</name>
</gene>
<dbReference type="GeneID" id="54363986"/>
<evidence type="ECO:0000256" key="6">
    <source>
        <dbReference type="ARBA" id="ARBA00023054"/>
    </source>
</evidence>
<reference evidence="13" key="2">
    <citation type="submission" date="2020-04" db="EMBL/GenBank/DDBJ databases">
        <authorList>
            <consortium name="NCBI Genome Project"/>
        </authorList>
    </citation>
    <scope>NUCLEOTIDE SEQUENCE</scope>
    <source>
        <strain evidence="13">CBS 342.82</strain>
    </source>
</reference>
<name>A0A6J3MHH8_9PEZI</name>
<evidence type="ECO:0000256" key="7">
    <source>
        <dbReference type="ARBA" id="ARBA00023242"/>
    </source>
</evidence>
<evidence type="ECO:0000256" key="9">
    <source>
        <dbReference type="ARBA" id="ARBA00025053"/>
    </source>
</evidence>
<feature type="region of interest" description="Disordered" evidence="11">
    <location>
        <begin position="196"/>
        <end position="219"/>
    </location>
</feature>
<organism evidence="13">
    <name type="scientific">Dissoconium aciculare CBS 342.82</name>
    <dbReference type="NCBI Taxonomy" id="1314786"/>
    <lineage>
        <taxon>Eukaryota</taxon>
        <taxon>Fungi</taxon>
        <taxon>Dikarya</taxon>
        <taxon>Ascomycota</taxon>
        <taxon>Pezizomycotina</taxon>
        <taxon>Dothideomycetes</taxon>
        <taxon>Dothideomycetidae</taxon>
        <taxon>Mycosphaerellales</taxon>
        <taxon>Dissoconiaceae</taxon>
        <taxon>Dissoconium</taxon>
    </lineage>
</organism>
<keyword evidence="7 10" id="KW-0539">Nucleus</keyword>
<keyword evidence="8 10" id="KW-0687">Ribonucleoprotein</keyword>
<accession>A0A6J3MHH8</accession>
<evidence type="ECO:0000256" key="1">
    <source>
        <dbReference type="ARBA" id="ARBA00004604"/>
    </source>
</evidence>
<feature type="compositionally biased region" description="Basic and acidic residues" evidence="11">
    <location>
        <begin position="56"/>
        <end position="74"/>
    </location>
</feature>
<protein>
    <recommendedName>
        <fullName evidence="10">rRNA biogenesis protein RRP36</fullName>
    </recommendedName>
</protein>
<dbReference type="RefSeq" id="XP_033464431.1">
    <property type="nucleotide sequence ID" value="XM_033606186.1"/>
</dbReference>